<organism evidence="1 2">
    <name type="scientific">Paramecium sonneborni</name>
    <dbReference type="NCBI Taxonomy" id="65129"/>
    <lineage>
        <taxon>Eukaryota</taxon>
        <taxon>Sar</taxon>
        <taxon>Alveolata</taxon>
        <taxon>Ciliophora</taxon>
        <taxon>Intramacronucleata</taxon>
        <taxon>Oligohymenophorea</taxon>
        <taxon>Peniculida</taxon>
        <taxon>Parameciidae</taxon>
        <taxon>Paramecium</taxon>
    </lineage>
</organism>
<reference evidence="1" key="1">
    <citation type="submission" date="2021-01" db="EMBL/GenBank/DDBJ databases">
        <authorList>
            <consortium name="Genoscope - CEA"/>
            <person name="William W."/>
        </authorList>
    </citation>
    <scope>NUCLEOTIDE SEQUENCE</scope>
</reference>
<sequence>MNQNTIEQKDIKPSQRVPYFEQFNKSISLISKFSRKIKQSSSILYIYYLYLQHYLFYSTHRSLLQNI</sequence>
<comment type="caution">
    <text evidence="1">The sequence shown here is derived from an EMBL/GenBank/DDBJ whole genome shotgun (WGS) entry which is preliminary data.</text>
</comment>
<protein>
    <submittedName>
        <fullName evidence="1">Uncharacterized protein</fullName>
    </submittedName>
</protein>
<evidence type="ECO:0000313" key="1">
    <source>
        <dbReference type="EMBL" id="CAD8111256.1"/>
    </source>
</evidence>
<keyword evidence="2" id="KW-1185">Reference proteome</keyword>
<dbReference type="AlphaFoldDB" id="A0A8S1Q6M6"/>
<name>A0A8S1Q6M6_9CILI</name>
<dbReference type="EMBL" id="CAJJDN010000097">
    <property type="protein sequence ID" value="CAD8111256.1"/>
    <property type="molecule type" value="Genomic_DNA"/>
</dbReference>
<accession>A0A8S1Q6M6</accession>
<gene>
    <name evidence="1" type="ORF">PSON_ATCC_30995.1.T0970205</name>
</gene>
<proteinExistence type="predicted"/>
<dbReference type="Proteomes" id="UP000692954">
    <property type="component" value="Unassembled WGS sequence"/>
</dbReference>
<evidence type="ECO:0000313" key="2">
    <source>
        <dbReference type="Proteomes" id="UP000692954"/>
    </source>
</evidence>